<feature type="domain" description="TssC1 N-terminal" evidence="1">
    <location>
        <begin position="69"/>
        <end position="368"/>
    </location>
</feature>
<name>A0A090AC95_9GAMM</name>
<gene>
    <name evidence="3" type="ORF">THII_1011</name>
</gene>
<protein>
    <submittedName>
        <fullName evidence="3">T6SS protein Cts2B</fullName>
    </submittedName>
</protein>
<organism evidence="3 4">
    <name type="scientific">Thioploca ingrica</name>
    <dbReference type="NCBI Taxonomy" id="40754"/>
    <lineage>
        <taxon>Bacteria</taxon>
        <taxon>Pseudomonadati</taxon>
        <taxon>Pseudomonadota</taxon>
        <taxon>Gammaproteobacteria</taxon>
        <taxon>Thiotrichales</taxon>
        <taxon>Thiotrichaceae</taxon>
        <taxon>Thioploca</taxon>
    </lineage>
</organism>
<dbReference type="Proteomes" id="UP000031623">
    <property type="component" value="Chromosome"/>
</dbReference>
<keyword evidence="4" id="KW-1185">Reference proteome</keyword>
<dbReference type="Pfam" id="PF05943">
    <property type="entry name" value="VipB"/>
    <property type="match status" value="1"/>
</dbReference>
<dbReference type="InterPro" id="IPR010269">
    <property type="entry name" value="T6SS_TssC-like"/>
</dbReference>
<dbReference type="InterPro" id="IPR044032">
    <property type="entry name" value="TssC1_C"/>
</dbReference>
<accession>A0A090AC95</accession>
<dbReference type="EMBL" id="AP014633">
    <property type="protein sequence ID" value="BAP55308.1"/>
    <property type="molecule type" value="Genomic_DNA"/>
</dbReference>
<dbReference type="InterPro" id="IPR044031">
    <property type="entry name" value="TssC1_N"/>
</dbReference>
<dbReference type="HOGENOM" id="CLU_018386_1_0_6"/>
<dbReference type="STRING" id="40754.THII_1011"/>
<dbReference type="OrthoDB" id="9764000at2"/>
<evidence type="ECO:0000259" key="2">
    <source>
        <dbReference type="Pfam" id="PF18945"/>
    </source>
</evidence>
<evidence type="ECO:0000259" key="1">
    <source>
        <dbReference type="Pfam" id="PF05943"/>
    </source>
</evidence>
<proteinExistence type="predicted"/>
<dbReference type="PANTHER" id="PTHR35565:SF3">
    <property type="entry name" value="TYPE VI SECRETION SYSTEM SHEATH PROTEIN TSSC1"/>
    <property type="match status" value="1"/>
</dbReference>
<dbReference type="Pfam" id="PF18945">
    <property type="entry name" value="VipB_2"/>
    <property type="match status" value="1"/>
</dbReference>
<sequence>MAAAEKLVESEARPVVEEISLLDKIVQEGKMARDESQKERAKDMVAELAEQVLEGHMTVSTDTVAMINNRIAQIDELLSSQLNEIIHAPEFQKLEASWRGLEYLVKNTETSTSLKLRLLNASRQELQKDLEKAVEFDQSVLFKKIYEEEYGVFGGHPFSALIGDFEFGRHPQDIAFLEKMSNVAAAAHAPFIAAASPRLFDMDSFTELSNPRDLAKIFESTELIKWRSFRETEDSRYVALALPHILLRYPYGPDTVPVEEFVFQEDVDGRDHDKYLWGNAAYALAQRLTTAFSLYNWCSAIRGVEGGGLVEGLPTHTFKTDEGDIALKCPTEVVITDRREKELDELGFISLLHCKGTDYAAFFGGHTVNKPKVFDTDAATANAQLSAMLPYILAASRFAHYIKVIMRDKIGSFASKQEIEAYLNRWIKQYTMGRDDAGFELKAKYPLREARVDVKEIPGKPGYYTSVVFLRPHFQLEGLTTSIRLVAELPPPVA</sequence>
<dbReference type="KEGG" id="tig:THII_1011"/>
<evidence type="ECO:0000313" key="3">
    <source>
        <dbReference type="EMBL" id="BAP55308.1"/>
    </source>
</evidence>
<dbReference type="NCBIfam" id="TIGR03355">
    <property type="entry name" value="VI_chp_2"/>
    <property type="match status" value="1"/>
</dbReference>
<feature type="domain" description="TssC1 C-terminal" evidence="2">
    <location>
        <begin position="379"/>
        <end position="489"/>
    </location>
</feature>
<reference evidence="3 4" key="1">
    <citation type="journal article" date="2014" name="ISME J.">
        <title>Ecophysiology of Thioploca ingrica as revealed by the complete genome sequence supplemented with proteomic evidence.</title>
        <authorList>
            <person name="Kojima H."/>
            <person name="Ogura Y."/>
            <person name="Yamamoto N."/>
            <person name="Togashi T."/>
            <person name="Mori H."/>
            <person name="Watanabe T."/>
            <person name="Nemoto F."/>
            <person name="Kurokawa K."/>
            <person name="Hayashi T."/>
            <person name="Fukui M."/>
        </authorList>
    </citation>
    <scope>NUCLEOTIDE SEQUENCE [LARGE SCALE GENOMIC DNA]</scope>
</reference>
<evidence type="ECO:0000313" key="4">
    <source>
        <dbReference type="Proteomes" id="UP000031623"/>
    </source>
</evidence>
<dbReference type="PANTHER" id="PTHR35565">
    <property type="entry name" value="CYTOPLASMIC PROTEIN-RELATED"/>
    <property type="match status" value="1"/>
</dbReference>
<dbReference type="AlphaFoldDB" id="A0A090AC95"/>